<dbReference type="EMBL" id="CP010519">
    <property type="protein sequence ID" value="AJE81486.1"/>
    <property type="molecule type" value="Genomic_DNA"/>
</dbReference>
<keyword evidence="2" id="KW-1185">Reference proteome</keyword>
<organism evidence="1 2">
    <name type="scientific">Streptomyces albus (strain ATCC 21838 / DSM 41398 / FERM P-419 / JCM 4703 / NBRC 107858)</name>
    <dbReference type="NCBI Taxonomy" id="1081613"/>
    <lineage>
        <taxon>Bacteria</taxon>
        <taxon>Bacillati</taxon>
        <taxon>Actinomycetota</taxon>
        <taxon>Actinomycetes</taxon>
        <taxon>Kitasatosporales</taxon>
        <taxon>Streptomycetaceae</taxon>
        <taxon>Streptomyces</taxon>
    </lineage>
</organism>
<reference evidence="1 2" key="1">
    <citation type="submission" date="2015-01" db="EMBL/GenBank/DDBJ databases">
        <title>Enhanced salinomycin production by adjusting the supply of polyketide extender units in Streptomyce albus DSM 41398.</title>
        <authorList>
            <person name="Lu C."/>
        </authorList>
    </citation>
    <scope>NUCLEOTIDE SEQUENCE [LARGE SCALE GENOMIC DNA]</scope>
    <source>
        <strain evidence="2">ATCC 21838 / DSM 41398 / FERM P-419 / JCM 4703 / NBRC 107858</strain>
    </source>
</reference>
<dbReference type="KEGG" id="sals:SLNWT_1110"/>
<proteinExistence type="predicted"/>
<name>A0A0B5ERU4_STRA4</name>
<evidence type="ECO:0000313" key="1">
    <source>
        <dbReference type="EMBL" id="AJE81486.1"/>
    </source>
</evidence>
<evidence type="ECO:0000313" key="2">
    <source>
        <dbReference type="Proteomes" id="UP000031523"/>
    </source>
</evidence>
<sequence length="93" mass="9959">MRAELYSGGGWQPLQLVRKQETEDPLITFAEVSAADTSGKTAVEADIAKLLHQVNGLDPLTPLTVAFRDGTSVATTAVSLGHLRVGVRRELDT</sequence>
<dbReference type="Proteomes" id="UP000031523">
    <property type="component" value="Chromosome"/>
</dbReference>
<accession>A0A0B5ERU4</accession>
<gene>
    <name evidence="1" type="ORF">SLNWT_1110</name>
</gene>
<dbReference type="AlphaFoldDB" id="A0A0B5ERU4"/>
<protein>
    <submittedName>
        <fullName evidence="1">Uncharacterized protein</fullName>
    </submittedName>
</protein>